<reference evidence="13 16" key="1">
    <citation type="submission" date="2018-02" db="EMBL/GenBank/DDBJ databases">
        <authorList>
            <person name="Rodrigo-Torres L."/>
            <person name="Arahal R. D."/>
            <person name="Lucena T."/>
        </authorList>
    </citation>
    <scope>NUCLEOTIDE SEQUENCE [LARGE SCALE GENOMIC DNA]</scope>
    <source>
        <strain evidence="13 16">CECT 8486</strain>
    </source>
</reference>
<dbReference type="GO" id="GO:0046872">
    <property type="term" value="F:metal ion binding"/>
    <property type="evidence" value="ECO:0007669"/>
    <property type="project" value="UniProtKB-KW"/>
</dbReference>
<dbReference type="GeneID" id="99674845"/>
<dbReference type="Gene3D" id="3.20.20.20">
    <property type="entry name" value="Dihydropteroate synthase-like"/>
    <property type="match status" value="1"/>
</dbReference>
<dbReference type="Proteomes" id="UP000237923">
    <property type="component" value="Unassembled WGS sequence"/>
</dbReference>
<proteinExistence type="inferred from homology"/>
<dbReference type="RefSeq" id="WP_072614208.1">
    <property type="nucleotide sequence ID" value="NZ_AP017935.1"/>
</dbReference>
<reference evidence="14 15" key="2">
    <citation type="submission" date="2018-02" db="EMBL/GenBank/DDBJ databases">
        <authorList>
            <person name="Cohen D.B."/>
            <person name="Kent A.D."/>
        </authorList>
    </citation>
    <scope>NUCLEOTIDE SEQUENCE [LARGE SCALE GENOMIC DNA]</scope>
    <source>
        <strain evidence="14 15">CECT 9216</strain>
    </source>
</reference>
<keyword evidence="7 14" id="KW-0808">Transferase</keyword>
<evidence type="ECO:0000256" key="5">
    <source>
        <dbReference type="ARBA" id="ARBA00012458"/>
    </source>
</evidence>
<dbReference type="Proteomes" id="UP000239237">
    <property type="component" value="Unassembled WGS sequence"/>
</dbReference>
<feature type="domain" description="Pterin-binding" evidence="12">
    <location>
        <begin position="93"/>
        <end position="346"/>
    </location>
</feature>
<dbReference type="GO" id="GO:0005829">
    <property type="term" value="C:cytosol"/>
    <property type="evidence" value="ECO:0007669"/>
    <property type="project" value="TreeGrafter"/>
</dbReference>
<dbReference type="EMBL" id="OKQU01000003">
    <property type="protein sequence ID" value="SPE09533.1"/>
    <property type="molecule type" value="Genomic_DNA"/>
</dbReference>
<evidence type="ECO:0000256" key="2">
    <source>
        <dbReference type="ARBA" id="ARBA00001946"/>
    </source>
</evidence>
<dbReference type="AlphaFoldDB" id="A0A2N9KFB1"/>
<dbReference type="SUPFAM" id="SSF51717">
    <property type="entry name" value="Dihydropteroate synthetase-like"/>
    <property type="match status" value="1"/>
</dbReference>
<dbReference type="UniPathway" id="UPA00077">
    <property type="reaction ID" value="UER00156"/>
</dbReference>
<dbReference type="PANTHER" id="PTHR20941:SF1">
    <property type="entry name" value="FOLIC ACID SYNTHESIS PROTEIN FOL1"/>
    <property type="match status" value="1"/>
</dbReference>
<comment type="cofactor">
    <cofactor evidence="2">
        <name>Mg(2+)</name>
        <dbReference type="ChEBI" id="CHEBI:18420"/>
    </cofactor>
</comment>
<dbReference type="GO" id="GO:0046654">
    <property type="term" value="P:tetrahydrofolate biosynthetic process"/>
    <property type="evidence" value="ECO:0007669"/>
    <property type="project" value="UniProtKB-UniPathway"/>
</dbReference>
<evidence type="ECO:0000256" key="10">
    <source>
        <dbReference type="ARBA" id="ARBA00022909"/>
    </source>
</evidence>
<keyword evidence="9" id="KW-0460">Magnesium</keyword>
<comment type="similarity">
    <text evidence="4">Belongs to the DHPS family.</text>
</comment>
<evidence type="ECO:0000256" key="7">
    <source>
        <dbReference type="ARBA" id="ARBA00022679"/>
    </source>
</evidence>
<comment type="pathway">
    <text evidence="3">Cofactor biosynthesis; tetrahydrofolate biosynthesis; 7,8-dihydrofolate from 2-amino-4-hydroxy-6-hydroxymethyl-7,8-dihydropteridine diphosphate and 4-aminobenzoate: step 1/2.</text>
</comment>
<evidence type="ECO:0000256" key="3">
    <source>
        <dbReference type="ARBA" id="ARBA00004763"/>
    </source>
</evidence>
<comment type="catalytic activity">
    <reaction evidence="1">
        <text>(7,8-dihydropterin-6-yl)methyl diphosphate + 4-aminobenzoate = 7,8-dihydropteroate + diphosphate</text>
        <dbReference type="Rhea" id="RHEA:19949"/>
        <dbReference type="ChEBI" id="CHEBI:17836"/>
        <dbReference type="ChEBI" id="CHEBI:17839"/>
        <dbReference type="ChEBI" id="CHEBI:33019"/>
        <dbReference type="ChEBI" id="CHEBI:72950"/>
        <dbReference type="EC" id="2.5.1.15"/>
    </reaction>
</comment>
<gene>
    <name evidence="14" type="primary">folP</name>
    <name evidence="13" type="ORF">LES8486_01556</name>
    <name evidence="14" type="ORF">LES9216_01703</name>
</gene>
<dbReference type="EMBL" id="OKQR01000003">
    <property type="protein sequence ID" value="SPD94106.1"/>
    <property type="molecule type" value="Genomic_DNA"/>
</dbReference>
<dbReference type="InterPro" id="IPR011005">
    <property type="entry name" value="Dihydropteroate_synth-like_sf"/>
</dbReference>
<keyword evidence="10" id="KW-0289">Folate biosynthesis</keyword>
<keyword evidence="8" id="KW-0479">Metal-binding</keyword>
<evidence type="ECO:0000313" key="16">
    <source>
        <dbReference type="Proteomes" id="UP000239237"/>
    </source>
</evidence>
<evidence type="ECO:0000259" key="12">
    <source>
        <dbReference type="PROSITE" id="PS50972"/>
    </source>
</evidence>
<dbReference type="EC" id="2.5.1.15" evidence="5"/>
<dbReference type="GO" id="GO:0004156">
    <property type="term" value="F:dihydropteroate synthase activity"/>
    <property type="evidence" value="ECO:0007669"/>
    <property type="project" value="UniProtKB-EC"/>
</dbReference>
<dbReference type="InterPro" id="IPR045031">
    <property type="entry name" value="DHP_synth-like"/>
</dbReference>
<evidence type="ECO:0000313" key="15">
    <source>
        <dbReference type="Proteomes" id="UP000237923"/>
    </source>
</evidence>
<evidence type="ECO:0000256" key="6">
    <source>
        <dbReference type="ARBA" id="ARBA00016919"/>
    </source>
</evidence>
<evidence type="ECO:0000313" key="13">
    <source>
        <dbReference type="EMBL" id="SPD94106.1"/>
    </source>
</evidence>
<dbReference type="InterPro" id="IPR000489">
    <property type="entry name" value="Pterin-binding_dom"/>
</dbReference>
<dbReference type="KEGG" id="lsu:A6B45_08555"/>
<dbReference type="InterPro" id="IPR006390">
    <property type="entry name" value="DHP_synth_dom"/>
</dbReference>
<evidence type="ECO:0000256" key="8">
    <source>
        <dbReference type="ARBA" id="ARBA00022723"/>
    </source>
</evidence>
<evidence type="ECO:0000256" key="4">
    <source>
        <dbReference type="ARBA" id="ARBA00009503"/>
    </source>
</evidence>
<sequence>MTRVEVLLPNNPVLAKSQAKGEGALISVDQLSEPMEKFLLEVQAVSSDSGYWLSRGAIKALNQKIDSPKLVNWLNQNNYLWQANKHKLYDDNGIIYGVLNVSPESFYNGEDVADLETMLLRVEQMIRQGADVIEIGGQTTKPGYIEAGLELQPKTEIERVAPYIIEIKKRFPSVALAIDTYKYEVMVEAVNLGIDIINDVNGFTDDNRKLSFLAGKSVGLLTMWNPRADNVKSVVSEMGEWFEENLKIMRCAGIDESRIALDPGIGYAKNSDMNQDLAMMNSIDHLQRFKRPVMTAVSNKGWAKFLLNLPKNERADVSLVAATEMFNRGARILRVHDVQSAKQMTTVVRKMAGSFWVKE</sequence>
<dbReference type="PANTHER" id="PTHR20941">
    <property type="entry name" value="FOLATE SYNTHESIS PROTEINS"/>
    <property type="match status" value="1"/>
</dbReference>
<evidence type="ECO:0000256" key="9">
    <source>
        <dbReference type="ARBA" id="ARBA00022842"/>
    </source>
</evidence>
<evidence type="ECO:0000313" key="14">
    <source>
        <dbReference type="EMBL" id="SPE09533.1"/>
    </source>
</evidence>
<protein>
    <recommendedName>
        <fullName evidence="6">Dihydropteroate synthase</fullName>
        <ecNumber evidence="5">2.5.1.15</ecNumber>
    </recommendedName>
    <alternativeName>
        <fullName evidence="11">Dihydropteroate pyrophosphorylase</fullName>
    </alternativeName>
</protein>
<dbReference type="Pfam" id="PF00809">
    <property type="entry name" value="Pterin_bind"/>
    <property type="match status" value="1"/>
</dbReference>
<evidence type="ECO:0000256" key="11">
    <source>
        <dbReference type="ARBA" id="ARBA00030193"/>
    </source>
</evidence>
<evidence type="ECO:0000256" key="1">
    <source>
        <dbReference type="ARBA" id="ARBA00000012"/>
    </source>
</evidence>
<keyword evidence="16" id="KW-1185">Reference proteome</keyword>
<dbReference type="NCBIfam" id="TIGR01496">
    <property type="entry name" value="DHPS"/>
    <property type="match status" value="1"/>
</dbReference>
<dbReference type="PROSITE" id="PS50972">
    <property type="entry name" value="PTERIN_BINDING"/>
    <property type="match status" value="1"/>
</dbReference>
<dbReference type="GO" id="GO:0046656">
    <property type="term" value="P:folic acid biosynthetic process"/>
    <property type="evidence" value="ECO:0007669"/>
    <property type="project" value="UniProtKB-KW"/>
</dbReference>
<accession>A0A2N9KFB1</accession>
<organism evidence="14 15">
    <name type="scientific">Leuconostoc suionicum</name>
    <dbReference type="NCBI Taxonomy" id="1511761"/>
    <lineage>
        <taxon>Bacteria</taxon>
        <taxon>Bacillati</taxon>
        <taxon>Bacillota</taxon>
        <taxon>Bacilli</taxon>
        <taxon>Lactobacillales</taxon>
        <taxon>Lactobacillaceae</taxon>
        <taxon>Leuconostoc</taxon>
    </lineage>
</organism>
<name>A0A2N9KFB1_9LACO</name>